<dbReference type="PANTHER" id="PTHR46342:SF1">
    <property type="entry name" value="ALPHA-CATULIN"/>
    <property type="match status" value="1"/>
</dbReference>
<keyword evidence="5" id="KW-1185">Reference proteome</keyword>
<evidence type="ECO:0000313" key="4">
    <source>
        <dbReference type="EMBL" id="NXL87913.1"/>
    </source>
</evidence>
<dbReference type="GO" id="GO:0007155">
    <property type="term" value="P:cell adhesion"/>
    <property type="evidence" value="ECO:0007669"/>
    <property type="project" value="InterPro"/>
</dbReference>
<dbReference type="PANTHER" id="PTHR46342">
    <property type="entry name" value="ALPHA-CATULIN"/>
    <property type="match status" value="1"/>
</dbReference>
<keyword evidence="3" id="KW-0963">Cytoplasm</keyword>
<feature type="non-terminal residue" evidence="4">
    <location>
        <position position="724"/>
    </location>
</feature>
<accession>A0A7L0W8Q4</accession>
<dbReference type="EMBL" id="VXAV01004693">
    <property type="protein sequence ID" value="NXL87913.1"/>
    <property type="molecule type" value="Genomic_DNA"/>
</dbReference>
<protein>
    <submittedName>
        <fullName evidence="4">CTNL1 protein</fullName>
    </submittedName>
</protein>
<evidence type="ECO:0000256" key="1">
    <source>
        <dbReference type="ARBA" id="ARBA00004496"/>
    </source>
</evidence>
<dbReference type="OrthoDB" id="9933814at2759"/>
<comment type="caution">
    <text evidence="4">The sequence shown here is derived from an EMBL/GenBank/DDBJ whole genome shotgun (WGS) entry which is preliminary data.</text>
</comment>
<reference evidence="4 5" key="1">
    <citation type="submission" date="2019-09" db="EMBL/GenBank/DDBJ databases">
        <title>Bird 10,000 Genomes (B10K) Project - Family phase.</title>
        <authorList>
            <person name="Zhang G."/>
        </authorList>
    </citation>
    <scope>NUCLEOTIDE SEQUENCE [LARGE SCALE GENOMIC DNA]</scope>
    <source>
        <strain evidence="4">B10K-DU-001-39</strain>
        <tissue evidence="4">Muscle</tissue>
    </source>
</reference>
<feature type="non-terminal residue" evidence="4">
    <location>
        <position position="1"/>
    </location>
</feature>
<dbReference type="Pfam" id="PF01044">
    <property type="entry name" value="Vinculin"/>
    <property type="match status" value="2"/>
</dbReference>
<dbReference type="Gene3D" id="1.20.120.230">
    <property type="entry name" value="Alpha-catenin/vinculin-like"/>
    <property type="match status" value="4"/>
</dbReference>
<dbReference type="GO" id="GO:0007266">
    <property type="term" value="P:Rho protein signal transduction"/>
    <property type="evidence" value="ECO:0007669"/>
    <property type="project" value="InterPro"/>
</dbReference>
<comment type="similarity">
    <text evidence="2">Belongs to the vinculin/alpha-catenin family.</text>
</comment>
<evidence type="ECO:0000313" key="5">
    <source>
        <dbReference type="Proteomes" id="UP000562322"/>
    </source>
</evidence>
<dbReference type="InterPro" id="IPR006077">
    <property type="entry name" value="Vinculin/catenin"/>
</dbReference>
<dbReference type="SUPFAM" id="SSF47220">
    <property type="entry name" value="alpha-catenin/vinculin-like"/>
    <property type="match status" value="3"/>
</dbReference>
<proteinExistence type="inferred from homology"/>
<gene>
    <name evidence="4" type="primary">Ctnnal1</name>
    <name evidence="4" type="ORF">ALELAT_R04269</name>
</gene>
<dbReference type="Proteomes" id="UP000562322">
    <property type="component" value="Unassembled WGS sequence"/>
</dbReference>
<dbReference type="GO" id="GO:0005737">
    <property type="term" value="C:cytoplasm"/>
    <property type="evidence" value="ECO:0007669"/>
    <property type="project" value="UniProtKB-SubCell"/>
</dbReference>
<dbReference type="InterPro" id="IPR030045">
    <property type="entry name" value="CTNNAL1"/>
</dbReference>
<comment type="subcellular location">
    <subcellularLocation>
        <location evidence="1">Cytoplasm</location>
    </subcellularLocation>
</comment>
<dbReference type="GO" id="GO:0051015">
    <property type="term" value="F:actin filament binding"/>
    <property type="evidence" value="ECO:0007669"/>
    <property type="project" value="InterPro"/>
</dbReference>
<dbReference type="InterPro" id="IPR036723">
    <property type="entry name" value="Alpha-catenin/vinculin-like_sf"/>
</dbReference>
<sequence length="724" mass="81579">SQITTLINHKDKPKRSDKTLQAIQRVGQAVNLAVGRFVTVGEAIANENRELKEEMSVACIEARRAGETIAQLTDVASLDHPESDSHITIFTDKTGVVKAARLLLSSVTKVLVLADRVVIKQIITSRNKVLATMEQLEKVSSFQEFVQIFSQFGNEMVEFAHLTGDRQNASINEKLWEDLKDEKKKARMAASRAVLEKCTMMLLTASKTCLRHPDCESARINKDGVFHRMRLMHLPSTFASQQNKINSQGIDMFLFQNKVEGLRENLYFLSKENLSTMLEVILEHTEDFTDSAYTSHEHREHILELSKQAKMELEQLVSVWMQAQNQKTKDLMEDLEVAILKMCQCMNELKREVHSAATSLAADLLKYHTDHMVLKALKITGVEGNLEAVAEYTCKLSEQKEQLVEMCRLLRHVSGTEPLEITCIHAEDTFQVTGPQIISAAETLALHPSSKIAKENLEVFCEAWESQLSDMSMLLREINDVFEGRRGEKRVYLSLPRPGKHNANLKALKPVKLDTEEQAKVAKLGLELHLLSSDVDSETEKWEDQENEIVQHGQGMSSMAYSMYLFTRGEGLLKTTQDLFHQAEIFATEGMKLASALQAFSDQVQDDDKPLLLLEAEKLIPMCKQLQVTAKTSVQGKSATFTKVDACIQKTRNVMTLLCQLLPLCSKLMRKNKAGNGCLKPAPPWREDRMQMGTSARAADRRADTFGVRSLENHVTNLTFLESK</sequence>
<evidence type="ECO:0000256" key="2">
    <source>
        <dbReference type="ARBA" id="ARBA00008376"/>
    </source>
</evidence>
<dbReference type="AlphaFoldDB" id="A0A7L0W8Q4"/>
<organism evidence="4 5">
    <name type="scientific">Alectura lathami</name>
    <name type="common">Australian brush turkey</name>
    <dbReference type="NCBI Taxonomy" id="81907"/>
    <lineage>
        <taxon>Eukaryota</taxon>
        <taxon>Metazoa</taxon>
        <taxon>Chordata</taxon>
        <taxon>Craniata</taxon>
        <taxon>Vertebrata</taxon>
        <taxon>Euteleostomi</taxon>
        <taxon>Archelosauria</taxon>
        <taxon>Archosauria</taxon>
        <taxon>Dinosauria</taxon>
        <taxon>Saurischia</taxon>
        <taxon>Theropoda</taxon>
        <taxon>Coelurosauria</taxon>
        <taxon>Aves</taxon>
        <taxon>Neognathae</taxon>
        <taxon>Galloanserae</taxon>
        <taxon>Galliformes</taxon>
        <taxon>Megapodiidae</taxon>
        <taxon>Alectura</taxon>
    </lineage>
</organism>
<evidence type="ECO:0000256" key="3">
    <source>
        <dbReference type="ARBA" id="ARBA00022490"/>
    </source>
</evidence>
<name>A0A7L0W8Q4_ALELA</name>